<dbReference type="OrthoDB" id="3231000at2759"/>
<evidence type="ECO:0000256" key="2">
    <source>
        <dbReference type="SAM" id="Phobius"/>
    </source>
</evidence>
<keyword evidence="4" id="KW-1185">Reference proteome</keyword>
<dbReference type="EMBL" id="NESQ01000087">
    <property type="protein sequence ID" value="PUU79595.1"/>
    <property type="molecule type" value="Genomic_DNA"/>
</dbReference>
<feature type="transmembrane region" description="Helical" evidence="2">
    <location>
        <begin position="545"/>
        <end position="563"/>
    </location>
</feature>
<feature type="region of interest" description="Disordered" evidence="1">
    <location>
        <begin position="1"/>
        <end position="45"/>
    </location>
</feature>
<reference evidence="3 4" key="1">
    <citation type="submission" date="2017-04" db="EMBL/GenBank/DDBJ databases">
        <title>Draft genome sequence of Tuber borchii Vittad., a whitish edible truffle.</title>
        <authorList>
            <consortium name="DOE Joint Genome Institute"/>
            <person name="Murat C."/>
            <person name="Kuo A."/>
            <person name="Barry K.W."/>
            <person name="Clum A."/>
            <person name="Dockter R.B."/>
            <person name="Fauchery L."/>
            <person name="Iotti M."/>
            <person name="Kohler A."/>
            <person name="Labutti K."/>
            <person name="Lindquist E.A."/>
            <person name="Lipzen A."/>
            <person name="Ohm R.A."/>
            <person name="Wang M."/>
            <person name="Grigoriev I.V."/>
            <person name="Zambonelli A."/>
            <person name="Martin F.M."/>
        </authorList>
    </citation>
    <scope>NUCLEOTIDE SEQUENCE [LARGE SCALE GENOMIC DNA]</scope>
    <source>
        <strain evidence="3 4">Tbo3840</strain>
    </source>
</reference>
<protein>
    <submittedName>
        <fullName evidence="3">Uncharacterized protein</fullName>
    </submittedName>
</protein>
<evidence type="ECO:0000313" key="4">
    <source>
        <dbReference type="Proteomes" id="UP000244722"/>
    </source>
</evidence>
<name>A0A2T6ZVU5_TUBBO</name>
<accession>A0A2T6ZVU5</accession>
<feature type="compositionally biased region" description="Polar residues" evidence="1">
    <location>
        <begin position="18"/>
        <end position="28"/>
    </location>
</feature>
<dbReference type="Gene3D" id="1.20.58.340">
    <property type="entry name" value="Magnesium transport protein CorA, transmembrane region"/>
    <property type="match status" value="1"/>
</dbReference>
<proteinExistence type="predicted"/>
<organism evidence="3 4">
    <name type="scientific">Tuber borchii</name>
    <name type="common">White truffle</name>
    <dbReference type="NCBI Taxonomy" id="42251"/>
    <lineage>
        <taxon>Eukaryota</taxon>
        <taxon>Fungi</taxon>
        <taxon>Dikarya</taxon>
        <taxon>Ascomycota</taxon>
        <taxon>Pezizomycotina</taxon>
        <taxon>Pezizomycetes</taxon>
        <taxon>Pezizales</taxon>
        <taxon>Tuberaceae</taxon>
        <taxon>Tuber</taxon>
    </lineage>
</organism>
<comment type="caution">
    <text evidence="3">The sequence shown here is derived from an EMBL/GenBank/DDBJ whole genome shotgun (WGS) entry which is preliminary data.</text>
</comment>
<dbReference type="AlphaFoldDB" id="A0A2T6ZVU5"/>
<dbReference type="STRING" id="42251.A0A2T6ZVU5"/>
<feature type="compositionally biased region" description="Polar residues" evidence="1">
    <location>
        <begin position="1"/>
        <end position="11"/>
    </location>
</feature>
<keyword evidence="2" id="KW-1133">Transmembrane helix</keyword>
<evidence type="ECO:0000256" key="1">
    <source>
        <dbReference type="SAM" id="MobiDB-lite"/>
    </source>
</evidence>
<feature type="transmembrane region" description="Helical" evidence="2">
    <location>
        <begin position="583"/>
        <end position="604"/>
    </location>
</feature>
<keyword evidence="2" id="KW-0812">Transmembrane</keyword>
<evidence type="ECO:0000313" key="3">
    <source>
        <dbReference type="EMBL" id="PUU79595.1"/>
    </source>
</evidence>
<dbReference type="Proteomes" id="UP000244722">
    <property type="component" value="Unassembled WGS sequence"/>
</dbReference>
<sequence>MEDLGTNSTTPLDHRSTLESSLGSTLRSSEGLPQPPTLAHESSDRFNSWKTIGEQQEFYDEKDFLYPNCNLTSEELKNRKENDVVIFDYSLNGTDGNPEVEAGGPSSRRFSEEDDIFFLVPKDKLIGSKEFNQIINPRTEPQLIRSRGPRLAIIDFPQCYDTYDDVLLNSMAQELHLQNAATFGDAHSKRVLALPGRERFRTGISLRVPAKKSSELSKSGSCEDRSIFFVSFPYFGKSGSITSPDPKNESVELLDFNRLGVDVPDRSAAVGPKGKGDIGEILVHQARYMIFDNYTMATFISKEDSARNQVPLYHLQQCTGAFHVTIQMIANRTGSEVWALEKLQASLCKLEEDINQMILDAKSYEDTQGRARILMWDERPRRSVTRRGLRDLLASLNRLSAGLFASIMVAERQITILQDIQSIFSISYRRKTRDRKEIYPLRQNPFQNIALAPISLGNPEQIWPDTLDTIDEVIRERKRLIEKIKMLVENMGISKEILFEFLKSDNVKEAVQAATRGMVGIEDSVKEVAHMNDGSAELAVQAIQLAIPSVIFLAFLPLSFFTSYYGMNNIKEFDGKPISLAKFWAVTGPVSVGGILLIVIIVLWKRRAAIELRSQLKEKLGQSAMRRRYEADIEGDLRYDPSAPSGNESYTGTC</sequence>
<gene>
    <name evidence="3" type="ORF">B9Z19DRAFT_1081323</name>
</gene>
<keyword evidence="2" id="KW-0472">Membrane</keyword>